<keyword evidence="1" id="KW-0175">Coiled coil</keyword>
<dbReference type="RefSeq" id="WP_171632572.1">
    <property type="nucleotide sequence ID" value="NZ_WHNY01000060.1"/>
</dbReference>
<evidence type="ECO:0000313" key="3">
    <source>
        <dbReference type="Proteomes" id="UP000653578"/>
    </source>
</evidence>
<dbReference type="SUPFAM" id="SSF53756">
    <property type="entry name" value="UDP-Glycosyltransferase/glycogen phosphorylase"/>
    <property type="match status" value="1"/>
</dbReference>
<proteinExistence type="predicted"/>
<dbReference type="Proteomes" id="UP000653578">
    <property type="component" value="Unassembled WGS sequence"/>
</dbReference>
<protein>
    <recommendedName>
        <fullName evidence="4">TIR domain-containing protein</fullName>
    </recommendedName>
</protein>
<dbReference type="EMBL" id="WHNY01000060">
    <property type="protein sequence ID" value="NOU66255.1"/>
    <property type="molecule type" value="Genomic_DNA"/>
</dbReference>
<evidence type="ECO:0000313" key="2">
    <source>
        <dbReference type="EMBL" id="NOU66255.1"/>
    </source>
</evidence>
<gene>
    <name evidence="2" type="ORF">GC096_19630</name>
</gene>
<organism evidence="2 3">
    <name type="scientific">Paenibacillus plantarum</name>
    <dbReference type="NCBI Taxonomy" id="2654975"/>
    <lineage>
        <taxon>Bacteria</taxon>
        <taxon>Bacillati</taxon>
        <taxon>Bacillota</taxon>
        <taxon>Bacilli</taxon>
        <taxon>Bacillales</taxon>
        <taxon>Paenibacillaceae</taxon>
        <taxon>Paenibacillus</taxon>
    </lineage>
</organism>
<comment type="caution">
    <text evidence="2">The sequence shown here is derived from an EMBL/GenBank/DDBJ whole genome shotgun (WGS) entry which is preliminary data.</text>
</comment>
<feature type="coiled-coil region" evidence="1">
    <location>
        <begin position="401"/>
        <end position="499"/>
    </location>
</feature>
<evidence type="ECO:0000256" key="1">
    <source>
        <dbReference type="SAM" id="Coils"/>
    </source>
</evidence>
<name>A0ABX1XCP3_9BACL</name>
<sequence length="563" mass="66381">MIQSGVTEKILNQLKYKDCVISFCHDDYRKITSGSQKYVLELQQMMNDRNISCVALITASNYDADKIEPKNLIIEVVIDNETVCYLTAWQVGYYFGSLITANKINLLSIIINSLFRMNIAMIDEIISRINEKHNIAVLHILHDYYSICRNIFLFYNDEEFCGPAPIGSPRCKTCRHGENREEHHASINNLFIKHNVTIVAPSENGKRIFLRIFQHLEQSVRVVPHQNVIHLKSLISSYPLSNKKIRVAFLGYPLKNKGWDAWLKINDIPNRSDYEFYHFTVINQSLPGTIFIDTSFHNGANQDTTSRLIEHKIDVVLLWSNWFGNYNYTYYESLEANCFVITYKDSGNIADQVKHFRNGLVLDSEQELVELFNTNEKLKECIDNYKKINDLYRVVVNNQLADELLDKRLFLSTEMQSFEEQMNNDFEQTIDSLIQGKLELQQELQNQQWEKQELQTERQVLQQELQDQQRELQELRQKLHEYEENYSHLELRSKEVEKNHSENLVYTLHIKSHFEELEGYNHLVVKRLNQLENEGSLKTFLRSFYKFFPQSIKLKLKNLFIKM</sequence>
<reference evidence="2 3" key="1">
    <citation type="submission" date="2019-10" db="EMBL/GenBank/DDBJ databases">
        <title>Description of Paenibacillus humi sp. nov.</title>
        <authorList>
            <person name="Carlier A."/>
            <person name="Qi S."/>
        </authorList>
    </citation>
    <scope>NUCLEOTIDE SEQUENCE [LARGE SCALE GENOMIC DNA]</scope>
    <source>
        <strain evidence="2 3">LMG 31461</strain>
    </source>
</reference>
<accession>A0ABX1XCP3</accession>
<evidence type="ECO:0008006" key="4">
    <source>
        <dbReference type="Google" id="ProtNLM"/>
    </source>
</evidence>
<keyword evidence="3" id="KW-1185">Reference proteome</keyword>